<organism evidence="2 3">
    <name type="scientific">Aspergillus taichungensis</name>
    <dbReference type="NCBI Taxonomy" id="482145"/>
    <lineage>
        <taxon>Eukaryota</taxon>
        <taxon>Fungi</taxon>
        <taxon>Dikarya</taxon>
        <taxon>Ascomycota</taxon>
        <taxon>Pezizomycotina</taxon>
        <taxon>Eurotiomycetes</taxon>
        <taxon>Eurotiomycetidae</taxon>
        <taxon>Eurotiales</taxon>
        <taxon>Aspergillaceae</taxon>
        <taxon>Aspergillus</taxon>
        <taxon>Aspergillus subgen. Circumdati</taxon>
    </lineage>
</organism>
<gene>
    <name evidence="2" type="ORF">BDW42DRAFT_183825</name>
</gene>
<accession>A0A2J5I2J9</accession>
<evidence type="ECO:0000313" key="3">
    <source>
        <dbReference type="Proteomes" id="UP000235023"/>
    </source>
</evidence>
<dbReference type="AlphaFoldDB" id="A0A2J5I2J9"/>
<dbReference type="OrthoDB" id="27483at2759"/>
<dbReference type="EMBL" id="KZ559514">
    <property type="protein sequence ID" value="PLN84057.1"/>
    <property type="molecule type" value="Genomic_DNA"/>
</dbReference>
<feature type="compositionally biased region" description="Basic and acidic residues" evidence="1">
    <location>
        <begin position="390"/>
        <end position="399"/>
    </location>
</feature>
<feature type="region of interest" description="Disordered" evidence="1">
    <location>
        <begin position="390"/>
        <end position="414"/>
    </location>
</feature>
<dbReference type="Proteomes" id="UP000235023">
    <property type="component" value="Unassembled WGS sequence"/>
</dbReference>
<evidence type="ECO:0000256" key="1">
    <source>
        <dbReference type="SAM" id="MobiDB-lite"/>
    </source>
</evidence>
<reference evidence="3" key="1">
    <citation type="submission" date="2017-12" db="EMBL/GenBank/DDBJ databases">
        <authorList>
            <consortium name="DOE Joint Genome Institute"/>
            <person name="Mondo S.J."/>
            <person name="Kjaerbolling I."/>
            <person name="Vesth T.C."/>
            <person name="Frisvad J.C."/>
            <person name="Nybo J.L."/>
            <person name="Theobald S."/>
            <person name="Kuo A."/>
            <person name="Bowyer P."/>
            <person name="Matsuda Y."/>
            <person name="Lyhne E.K."/>
            <person name="Kogle M.E."/>
            <person name="Clum A."/>
            <person name="Lipzen A."/>
            <person name="Salamov A."/>
            <person name="Ngan C.Y."/>
            <person name="Daum C."/>
            <person name="Chiniquy J."/>
            <person name="Barry K."/>
            <person name="LaButti K."/>
            <person name="Haridas S."/>
            <person name="Simmons B.A."/>
            <person name="Magnuson J.K."/>
            <person name="Mortensen U.H."/>
            <person name="Larsen T.O."/>
            <person name="Grigoriev I.V."/>
            <person name="Baker S.E."/>
            <person name="Andersen M.R."/>
            <person name="Nordberg H.P."/>
            <person name="Cantor M.N."/>
            <person name="Hua S.X."/>
        </authorList>
    </citation>
    <scope>NUCLEOTIDE SEQUENCE [LARGE SCALE GENOMIC DNA]</scope>
    <source>
        <strain evidence="3">IBT 19404</strain>
    </source>
</reference>
<name>A0A2J5I2J9_9EURO</name>
<evidence type="ECO:0000313" key="2">
    <source>
        <dbReference type="EMBL" id="PLN84057.1"/>
    </source>
</evidence>
<keyword evidence="3" id="KW-1185">Reference proteome</keyword>
<proteinExistence type="predicted"/>
<protein>
    <submittedName>
        <fullName evidence="2">Uncharacterized protein</fullName>
    </submittedName>
</protein>
<sequence>MGWLDSHRTPLDRKGELTDAIRKALDPVQTPGPFLSVQNAEIFPLPGLEVDGVGPIGLPISPHDARALISAGRLRADVKPTRNIRKAHAPKSWELNEDQFVFANHRWQIGLRAWLSKALSNLELSVSASEVEIRPHKLVIDEEDPDEMRQAFIEFLPKILEFFQFETLEYFPDSCDDDNPYGFPSRQELRLQPLCPETLLQFIQFYESHAFGNLLLPFLVDHCKRIGHEIGVPPQSFKVDFAVAILNEYLNNYMPRPPERPVQWVELLPKQICGCWDCSRLRAFFLEPHLKVEKFLGPAAKRRHIEAQLRPLATTLIMTTLRSGSPHTLQVEKPSPEYEKGIAVVEWVTHVNKFKKYLWKLKENYAEEAIGADRFRAICGHPNLQEPDRLRADSVEPWKQDSLAPRKRPFTDTM</sequence>